<dbReference type="Gene3D" id="3.40.50.300">
    <property type="entry name" value="P-loop containing nucleotide triphosphate hydrolases"/>
    <property type="match status" value="1"/>
</dbReference>
<feature type="domain" description="TraG P-loop" evidence="6">
    <location>
        <begin position="588"/>
        <end position="744"/>
    </location>
</feature>
<dbReference type="KEGG" id="lhf:JCM16775_0725"/>
<sequence length="827" mass="95724">MGKTLDNYKNSFIYHIPWDFLLNDFILVNKNMGFQVTLKVRNHDLDFFTEEEVNLKILQYNNAIKKLPDNFIVHYEVQRKKSRGYIETEINDNFIPTVLIENERKDLFSKGEYFKCDYYITLTYLIAEDAENKINSLLASKKEDDSEEKMVEEAERELKIFRQKVASFIALLKYATTSIEVLQGDELMAYMYSTVNAEFPEKKKMPTSPLYPIDQYLSNSSFENGKDTKIQRLTKAKHLRTISVNLFPDEIESRVLKKLESLDFEFRMSARYIILSQNESKKMLKNFFIFHQGKQKNFGQYITEAITKKPSFNIDELELAKTEEAKMALNEFKEGGMSYGYYTFTIILADEDIKRFEDNALKIVTIFDEQDFTCSIDKYNIFPSYLGAIPGNVKANIRKYPINSMLLSCLFPTSSLYRGEEVNEFFRDKKNITGVPLMMTKTDLNDIFYFNLHIKDAAHTLIAGPTRSGKSVLLGMLVAELKKYPNAQVFFFDKGGSIRVLTACMGGKFYDLGKGGDNDLAFQPLANIHIETERAFASNWIISLLQQENVIVTPDMKSTIWETLTTLANDPPNRRTMTNFAFTVMNKEIQQALEPYTNTGSYGKYFDNNEDNFSDSNWQVFEMGRIIEDPKATAPILSYLFHRIEVEKLTKDYLTAIVVDEAWFAMENESFRLKFNDWLRTLAKLNAFIIFATQSLDEISKSEITPAIVDGCKTKILLPSPQAQNYWKELYSKFGLNAIEIERVARGQMQKQYFYKSELGAREFEMDLGKIELAYVGSASSTDQMKIQEICAETNDLKEINLKWLEYKLGRNSQEFRRCKEIIQGGN</sequence>
<dbReference type="Pfam" id="PF03135">
    <property type="entry name" value="CagE_TrbE_VirB"/>
    <property type="match status" value="2"/>
</dbReference>
<dbReference type="AlphaFoldDB" id="A0A510JFI0"/>
<name>A0A510JFI0_9FUSO</name>
<evidence type="ECO:0000259" key="5">
    <source>
        <dbReference type="Pfam" id="PF03135"/>
    </source>
</evidence>
<evidence type="ECO:0000259" key="6">
    <source>
        <dbReference type="Pfam" id="PF19044"/>
    </source>
</evidence>
<evidence type="ECO:0000313" key="8">
    <source>
        <dbReference type="Proteomes" id="UP000321892"/>
    </source>
</evidence>
<dbReference type="InterPro" id="IPR051162">
    <property type="entry name" value="T4SS_component"/>
</dbReference>
<dbReference type="InterPro" id="IPR043964">
    <property type="entry name" value="P-loop_TraG"/>
</dbReference>
<feature type="domain" description="CagE TrbE VirB component of type IV transporter system central" evidence="5">
    <location>
        <begin position="306"/>
        <end position="398"/>
    </location>
</feature>
<dbReference type="Proteomes" id="UP000321892">
    <property type="component" value="Chromosome"/>
</dbReference>
<dbReference type="EMBL" id="AP019823">
    <property type="protein sequence ID" value="BBM38018.1"/>
    <property type="molecule type" value="Genomic_DNA"/>
</dbReference>
<evidence type="ECO:0000256" key="4">
    <source>
        <dbReference type="SAM" id="Coils"/>
    </source>
</evidence>
<dbReference type="InterPro" id="IPR027417">
    <property type="entry name" value="P-loop_NTPase"/>
</dbReference>
<keyword evidence="4" id="KW-0175">Coiled coil</keyword>
<dbReference type="Pfam" id="PF19044">
    <property type="entry name" value="P-loop_TraG"/>
    <property type="match status" value="1"/>
</dbReference>
<protein>
    <submittedName>
        <fullName evidence="7">CagE TrbE VirB component of type IV transporter system</fullName>
    </submittedName>
</protein>
<organism evidence="7 8">
    <name type="scientific">Leptotrichia hofstadii</name>
    <dbReference type="NCBI Taxonomy" id="157688"/>
    <lineage>
        <taxon>Bacteria</taxon>
        <taxon>Fusobacteriati</taxon>
        <taxon>Fusobacteriota</taxon>
        <taxon>Fusobacteriia</taxon>
        <taxon>Fusobacteriales</taxon>
        <taxon>Leptotrichiaceae</taxon>
        <taxon>Leptotrichia</taxon>
    </lineage>
</organism>
<dbReference type="OrthoDB" id="9816422at2"/>
<proteinExistence type="inferred from homology"/>
<keyword evidence="3" id="KW-0067">ATP-binding</keyword>
<gene>
    <name evidence="7" type="ORF">JCM16775_0725</name>
</gene>
<feature type="domain" description="CagE TrbE VirB component of type IV transporter system central" evidence="5">
    <location>
        <begin position="185"/>
        <end position="285"/>
    </location>
</feature>
<dbReference type="GO" id="GO:0005524">
    <property type="term" value="F:ATP binding"/>
    <property type="evidence" value="ECO:0007669"/>
    <property type="project" value="UniProtKB-KW"/>
</dbReference>
<accession>A0A510JFI0</accession>
<evidence type="ECO:0000256" key="3">
    <source>
        <dbReference type="ARBA" id="ARBA00022840"/>
    </source>
</evidence>
<feature type="coiled-coil region" evidence="4">
    <location>
        <begin position="127"/>
        <end position="171"/>
    </location>
</feature>
<evidence type="ECO:0000313" key="7">
    <source>
        <dbReference type="EMBL" id="BBM38018.1"/>
    </source>
</evidence>
<dbReference type="InterPro" id="IPR018145">
    <property type="entry name" value="CagE_TrbE_VirB_cntrl_dom"/>
</dbReference>
<dbReference type="RefSeq" id="WP_026745671.1">
    <property type="nucleotide sequence ID" value="NZ_AP019823.1"/>
</dbReference>
<dbReference type="SUPFAM" id="SSF52540">
    <property type="entry name" value="P-loop containing nucleoside triphosphate hydrolases"/>
    <property type="match status" value="1"/>
</dbReference>
<keyword evidence="8" id="KW-1185">Reference proteome</keyword>
<keyword evidence="2" id="KW-0547">Nucleotide-binding</keyword>
<reference evidence="7 8" key="1">
    <citation type="submission" date="2019-07" db="EMBL/GenBank/DDBJ databases">
        <title>Complete Genome Sequence of Leptotrichia hofstadii Strain JCM16775.</title>
        <authorList>
            <person name="Watanabe S."/>
            <person name="Cui L."/>
        </authorList>
    </citation>
    <scope>NUCLEOTIDE SEQUENCE [LARGE SCALE GENOMIC DNA]</scope>
    <source>
        <strain evidence="7 8">JCM16775</strain>
    </source>
</reference>
<dbReference type="PANTHER" id="PTHR30121:SF12">
    <property type="entry name" value="TYPE IV SECRETION SYSTEM PROTEIN CAGE"/>
    <property type="match status" value="1"/>
</dbReference>
<evidence type="ECO:0000256" key="1">
    <source>
        <dbReference type="ARBA" id="ARBA00006512"/>
    </source>
</evidence>
<comment type="similarity">
    <text evidence="1">Belongs to the TrbE/VirB4 family.</text>
</comment>
<evidence type="ECO:0000256" key="2">
    <source>
        <dbReference type="ARBA" id="ARBA00022741"/>
    </source>
</evidence>
<dbReference type="PANTHER" id="PTHR30121">
    <property type="entry name" value="UNCHARACTERIZED PROTEIN YJGR-RELATED"/>
    <property type="match status" value="1"/>
</dbReference>